<keyword evidence="2" id="KW-1185">Reference proteome</keyword>
<reference evidence="2" key="1">
    <citation type="submission" date="2016-10" db="EMBL/GenBank/DDBJ databases">
        <authorList>
            <person name="Varghese N."/>
            <person name="Submissions S."/>
        </authorList>
    </citation>
    <scope>NUCLEOTIDE SEQUENCE [LARGE SCALE GENOMIC DNA]</scope>
    <source>
        <strain evidence="2">S9</strain>
    </source>
</reference>
<organism evidence="1 2">
    <name type="scientific">Salipaludibacillus aurantiacus</name>
    <dbReference type="NCBI Taxonomy" id="1601833"/>
    <lineage>
        <taxon>Bacteria</taxon>
        <taxon>Bacillati</taxon>
        <taxon>Bacillota</taxon>
        <taxon>Bacilli</taxon>
        <taxon>Bacillales</taxon>
        <taxon>Bacillaceae</taxon>
    </lineage>
</organism>
<dbReference type="InterPro" id="IPR008930">
    <property type="entry name" value="Terpenoid_cyclase/PrenylTrfase"/>
</dbReference>
<proteinExistence type="predicted"/>
<evidence type="ECO:0000313" key="1">
    <source>
        <dbReference type="EMBL" id="SER99645.1"/>
    </source>
</evidence>
<dbReference type="RefSeq" id="WP_093050493.1">
    <property type="nucleotide sequence ID" value="NZ_FOGT01000006.1"/>
</dbReference>
<name>A0A1H9TR29_9BACI</name>
<protein>
    <submittedName>
        <fullName evidence="1">Uncharacterized protein</fullName>
    </submittedName>
</protein>
<dbReference type="STRING" id="1601833.SAMN05518684_10634"/>
<accession>A0A1H9TR29</accession>
<dbReference type="Proteomes" id="UP000198571">
    <property type="component" value="Unassembled WGS sequence"/>
</dbReference>
<gene>
    <name evidence="1" type="ORF">SAMN05518684_10634</name>
</gene>
<dbReference type="AlphaFoldDB" id="A0A1H9TR29"/>
<dbReference type="EMBL" id="FOGT01000006">
    <property type="protein sequence ID" value="SER99645.1"/>
    <property type="molecule type" value="Genomic_DNA"/>
</dbReference>
<dbReference type="OrthoDB" id="3286086at2"/>
<sequence length="310" mass="35651">MKRLTQDQFFKAVDFIMTNARPLDKKLFEYFFWNGSSLAVMNELCRYQNTDGGCGHGIEPDIRTAVSSPVGTSVAMQYACMVKTPLQHPFIKRAMQYFTSVFEENGKWPLILPEMNDEPHADWWHYTGQTGGGFEANPGAEITGYYHAYPQILRDGLLGTLHDHVFQYIENTEGVMEFHEVLSYLRLAEVIPEPGKSMLTDQLRKIAPKVVTTNPEEWDGYCAKPLWMAPSPASPLYSVLKNNVDLNLDYEIDNQAADGSWHPFWEWGQFREVWENEAKKEWQGWLTVKTLLALHSFGRIDEKVTVEKRS</sequence>
<evidence type="ECO:0000313" key="2">
    <source>
        <dbReference type="Proteomes" id="UP000198571"/>
    </source>
</evidence>
<dbReference type="SUPFAM" id="SSF48239">
    <property type="entry name" value="Terpenoid cyclases/Protein prenyltransferases"/>
    <property type="match status" value="1"/>
</dbReference>